<comment type="caution">
    <text evidence="2">The sequence shown here is derived from an EMBL/GenBank/DDBJ whole genome shotgun (WGS) entry which is preliminary data.</text>
</comment>
<dbReference type="OrthoDB" id="2873061at2759"/>
<dbReference type="PANTHER" id="PTHR35587:SF4">
    <property type="match status" value="1"/>
</dbReference>
<dbReference type="PANTHER" id="PTHR35587">
    <property type="entry name" value="EXPRESSED PROTEIN"/>
    <property type="match status" value="1"/>
</dbReference>
<evidence type="ECO:0000313" key="3">
    <source>
        <dbReference type="Proteomes" id="UP000275385"/>
    </source>
</evidence>
<dbReference type="AlphaFoldDB" id="A0A420YIH0"/>
<reference evidence="2 3" key="1">
    <citation type="submission" date="2018-08" db="EMBL/GenBank/DDBJ databases">
        <title>Draft genome of the lignicolous fungus Coniochaeta pulveracea.</title>
        <authorList>
            <person name="Borstlap C.J."/>
            <person name="De Witt R.N."/>
            <person name="Botha A."/>
            <person name="Volschenk H."/>
        </authorList>
    </citation>
    <scope>NUCLEOTIDE SEQUENCE [LARGE SCALE GENOMIC DNA]</scope>
    <source>
        <strain evidence="2 3">CAB683</strain>
    </source>
</reference>
<dbReference type="Proteomes" id="UP000275385">
    <property type="component" value="Unassembled WGS sequence"/>
</dbReference>
<feature type="region of interest" description="Disordered" evidence="1">
    <location>
        <begin position="1"/>
        <end position="62"/>
    </location>
</feature>
<evidence type="ECO:0000313" key="2">
    <source>
        <dbReference type="EMBL" id="RKU47674.1"/>
    </source>
</evidence>
<dbReference type="EMBL" id="QVQW01000008">
    <property type="protein sequence ID" value="RKU47674.1"/>
    <property type="molecule type" value="Genomic_DNA"/>
</dbReference>
<organism evidence="2 3">
    <name type="scientific">Coniochaeta pulveracea</name>
    <dbReference type="NCBI Taxonomy" id="177199"/>
    <lineage>
        <taxon>Eukaryota</taxon>
        <taxon>Fungi</taxon>
        <taxon>Dikarya</taxon>
        <taxon>Ascomycota</taxon>
        <taxon>Pezizomycotina</taxon>
        <taxon>Sordariomycetes</taxon>
        <taxon>Sordariomycetidae</taxon>
        <taxon>Coniochaetales</taxon>
        <taxon>Coniochaetaceae</taxon>
        <taxon>Coniochaeta</taxon>
    </lineage>
</organism>
<proteinExistence type="predicted"/>
<name>A0A420YIH0_9PEZI</name>
<evidence type="ECO:0000256" key="1">
    <source>
        <dbReference type="SAM" id="MobiDB-lite"/>
    </source>
</evidence>
<dbReference type="STRING" id="177199.A0A420YIH0"/>
<accession>A0A420YIH0</accession>
<gene>
    <name evidence="2" type="ORF">DL546_009125</name>
</gene>
<keyword evidence="3" id="KW-1185">Reference proteome</keyword>
<protein>
    <submittedName>
        <fullName evidence="2">Uncharacterized protein</fullName>
    </submittedName>
</protein>
<sequence length="205" mass="21447">MSSRSGSESKPKRSPKKPVQTQEASDGEESAEELPPPARRPRRQPRQQRQQGGGSLLDGAGLDGVTNTAGGLVNGVTGALGGVAGQAVQNQGGGDKGKSDTLRLRLDLNLDIEITLKAKIHGDLELALLYVYLSFYGSSPSFSPSFLMQPPTSRLVLPVVPGGWLHDSVVAHVPDFGQHGNILIHSVLPASSPTSAPKSCTLLVG</sequence>